<gene>
    <name evidence="10" type="ORF">SAMN02745168_2701</name>
</gene>
<feature type="transmembrane region" description="Helical" evidence="8">
    <location>
        <begin position="68"/>
        <end position="97"/>
    </location>
</feature>
<name>A0A1W2CBQ4_9FIRM</name>
<dbReference type="PANTHER" id="PTHR33908:SF11">
    <property type="entry name" value="MEMBRANE PROTEIN"/>
    <property type="match status" value="1"/>
</dbReference>
<dbReference type="GO" id="GO:0009103">
    <property type="term" value="P:lipopolysaccharide biosynthetic process"/>
    <property type="evidence" value="ECO:0007669"/>
    <property type="project" value="UniProtKB-ARBA"/>
</dbReference>
<keyword evidence="7 8" id="KW-0472">Membrane</keyword>
<evidence type="ECO:0000256" key="7">
    <source>
        <dbReference type="ARBA" id="ARBA00023136"/>
    </source>
</evidence>
<protein>
    <submittedName>
        <fullName evidence="10">Dolichyl-phosphate-mannose-protein mannosyltransferase</fullName>
    </submittedName>
</protein>
<comment type="subcellular location">
    <subcellularLocation>
        <location evidence="1">Cell membrane</location>
        <topology evidence="1">Multi-pass membrane protein</topology>
    </subcellularLocation>
</comment>
<reference evidence="10 11" key="1">
    <citation type="submission" date="2017-04" db="EMBL/GenBank/DDBJ databases">
        <authorList>
            <person name="Afonso C.L."/>
            <person name="Miller P.J."/>
            <person name="Scott M.A."/>
            <person name="Spackman E."/>
            <person name="Goraichik I."/>
            <person name="Dimitrov K.M."/>
            <person name="Suarez D.L."/>
            <person name="Swayne D.E."/>
        </authorList>
    </citation>
    <scope>NUCLEOTIDE SEQUENCE [LARGE SCALE GENOMIC DNA]</scope>
    <source>
        <strain evidence="10 11">DSM 12816</strain>
    </source>
</reference>
<accession>A0A1W2CBQ4</accession>
<keyword evidence="6 8" id="KW-1133">Transmembrane helix</keyword>
<dbReference type="Proteomes" id="UP000192790">
    <property type="component" value="Unassembled WGS sequence"/>
</dbReference>
<keyword evidence="4 10" id="KW-0808">Transferase</keyword>
<evidence type="ECO:0000313" key="11">
    <source>
        <dbReference type="Proteomes" id="UP000192790"/>
    </source>
</evidence>
<evidence type="ECO:0000256" key="4">
    <source>
        <dbReference type="ARBA" id="ARBA00022679"/>
    </source>
</evidence>
<dbReference type="AlphaFoldDB" id="A0A1W2CBQ4"/>
<dbReference type="EMBL" id="FWXW01000009">
    <property type="protein sequence ID" value="SMC82516.1"/>
    <property type="molecule type" value="Genomic_DNA"/>
</dbReference>
<evidence type="ECO:0000256" key="6">
    <source>
        <dbReference type="ARBA" id="ARBA00022989"/>
    </source>
</evidence>
<dbReference type="GO" id="GO:0016763">
    <property type="term" value="F:pentosyltransferase activity"/>
    <property type="evidence" value="ECO:0007669"/>
    <property type="project" value="TreeGrafter"/>
</dbReference>
<evidence type="ECO:0000313" key="10">
    <source>
        <dbReference type="EMBL" id="SMC82516.1"/>
    </source>
</evidence>
<keyword evidence="11" id="KW-1185">Reference proteome</keyword>
<organism evidence="10 11">
    <name type="scientific">Papillibacter cinnamivorans DSM 12816</name>
    <dbReference type="NCBI Taxonomy" id="1122930"/>
    <lineage>
        <taxon>Bacteria</taxon>
        <taxon>Bacillati</taxon>
        <taxon>Bacillota</taxon>
        <taxon>Clostridia</taxon>
        <taxon>Eubacteriales</taxon>
        <taxon>Oscillospiraceae</taxon>
        <taxon>Papillibacter</taxon>
    </lineage>
</organism>
<feature type="transmembrane region" description="Helical" evidence="8">
    <location>
        <begin position="370"/>
        <end position="388"/>
    </location>
</feature>
<dbReference type="InterPro" id="IPR038731">
    <property type="entry name" value="RgtA/B/C-like"/>
</dbReference>
<evidence type="ECO:0000256" key="1">
    <source>
        <dbReference type="ARBA" id="ARBA00004651"/>
    </source>
</evidence>
<evidence type="ECO:0000256" key="8">
    <source>
        <dbReference type="SAM" id="Phobius"/>
    </source>
</evidence>
<keyword evidence="2" id="KW-1003">Cell membrane</keyword>
<proteinExistence type="predicted"/>
<keyword evidence="5 8" id="KW-0812">Transmembrane</keyword>
<evidence type="ECO:0000256" key="5">
    <source>
        <dbReference type="ARBA" id="ARBA00022692"/>
    </source>
</evidence>
<feature type="transmembrane region" description="Helical" evidence="8">
    <location>
        <begin position="134"/>
        <end position="153"/>
    </location>
</feature>
<evidence type="ECO:0000259" key="9">
    <source>
        <dbReference type="Pfam" id="PF13231"/>
    </source>
</evidence>
<feature type="transmembrane region" description="Helical" evidence="8">
    <location>
        <begin position="291"/>
        <end position="308"/>
    </location>
</feature>
<evidence type="ECO:0000256" key="2">
    <source>
        <dbReference type="ARBA" id="ARBA00022475"/>
    </source>
</evidence>
<sequence length="506" mass="56644">MDFLLPAGLILLGVLVRCLFFGSVPVGFNQDEASAGYEAFALLTSGMDRVGNPWPVLLTAWGSGQNALYTYLSIPIVALLGLNVFSVRLLALIAGCASLPLFYLVTRRLGGAGLGLAALFLLAINPWHILISRWALESNLFPFFLLLGLWLLVKGWDEPRILPFAAFVFALSLYSYGTAFFFVPLFLLFCLPFFRRAGRLPAGVFWLSAAVFAVVAFPIAACNVINLFSLDSVRILGFTLPRLTQPRTVVTTIFSAGRPLSAAMDNFTAFLKLMVFQEDGLVFNSVPDFGTIYFFSLPIVLWGIFVSLRRGPFRRSAPGFLFLFALLVCILCGFLIDVNINRMNMIYIPLIYFCAVGLHDLVLQFRRFGLVPVAVYLVSFCLFISVYFTSYQKTMSQWFYQGLGEAVEYAETVDAKRVYITDAPEMPYIFVLFYEKVPPEEFIRTVKYENPGDAFQQVSSFGKYTFGRFPEDAEGVYIVHRSEVKKLPENCVTTQFGNYVVAVPQS</sequence>
<dbReference type="OrthoDB" id="974040at2"/>
<keyword evidence="3 10" id="KW-0328">Glycosyltransferase</keyword>
<dbReference type="PANTHER" id="PTHR33908">
    <property type="entry name" value="MANNOSYLTRANSFERASE YKCB-RELATED"/>
    <property type="match status" value="1"/>
</dbReference>
<feature type="transmembrane region" description="Helical" evidence="8">
    <location>
        <begin position="346"/>
        <end position="363"/>
    </location>
</feature>
<feature type="transmembrane region" description="Helical" evidence="8">
    <location>
        <begin position="206"/>
        <end position="228"/>
    </location>
</feature>
<feature type="domain" description="Glycosyltransferase RgtA/B/C/D-like" evidence="9">
    <location>
        <begin position="76"/>
        <end position="218"/>
    </location>
</feature>
<feature type="transmembrane region" description="Helical" evidence="8">
    <location>
        <begin position="320"/>
        <end position="340"/>
    </location>
</feature>
<dbReference type="InterPro" id="IPR050297">
    <property type="entry name" value="LipidA_mod_glycosyltrf_83"/>
</dbReference>
<feature type="transmembrane region" description="Helical" evidence="8">
    <location>
        <begin position="109"/>
        <end position="128"/>
    </location>
</feature>
<dbReference type="STRING" id="1122930.SAMN02745168_2701"/>
<dbReference type="GO" id="GO:0005886">
    <property type="term" value="C:plasma membrane"/>
    <property type="evidence" value="ECO:0007669"/>
    <property type="project" value="UniProtKB-SubCell"/>
</dbReference>
<evidence type="ECO:0000256" key="3">
    <source>
        <dbReference type="ARBA" id="ARBA00022676"/>
    </source>
</evidence>
<dbReference type="RefSeq" id="WP_084235368.1">
    <property type="nucleotide sequence ID" value="NZ_FWXW01000009.1"/>
</dbReference>
<dbReference type="Pfam" id="PF13231">
    <property type="entry name" value="PMT_2"/>
    <property type="match status" value="1"/>
</dbReference>
<feature type="transmembrane region" description="Helical" evidence="8">
    <location>
        <begin position="165"/>
        <end position="194"/>
    </location>
</feature>